<name>A0A1J4KIT7_9EUKA</name>
<dbReference type="EMBL" id="MLAK01000600">
    <property type="protein sequence ID" value="OHT10848.1"/>
    <property type="molecule type" value="Genomic_DNA"/>
</dbReference>
<feature type="region of interest" description="Disordered" evidence="1">
    <location>
        <begin position="1634"/>
        <end position="1686"/>
    </location>
</feature>
<evidence type="ECO:0000256" key="1">
    <source>
        <dbReference type="SAM" id="MobiDB-lite"/>
    </source>
</evidence>
<feature type="transmembrane region" description="Helical" evidence="2">
    <location>
        <begin position="2017"/>
        <end position="2042"/>
    </location>
</feature>
<dbReference type="GeneID" id="94835675"/>
<keyword evidence="2" id="KW-0812">Transmembrane</keyword>
<evidence type="ECO:0000313" key="4">
    <source>
        <dbReference type="Proteomes" id="UP000179807"/>
    </source>
</evidence>
<protein>
    <submittedName>
        <fullName evidence="3">Uncharacterized protein</fullName>
    </submittedName>
</protein>
<dbReference type="RefSeq" id="XP_068363984.1">
    <property type="nucleotide sequence ID" value="XM_068500971.1"/>
</dbReference>
<evidence type="ECO:0000256" key="2">
    <source>
        <dbReference type="SAM" id="Phobius"/>
    </source>
</evidence>
<gene>
    <name evidence="3" type="ORF">TRFO_19741</name>
</gene>
<accession>A0A1J4KIT7</accession>
<feature type="compositionally biased region" description="Low complexity" evidence="1">
    <location>
        <begin position="1635"/>
        <end position="1665"/>
    </location>
</feature>
<comment type="caution">
    <text evidence="3">The sequence shown here is derived from an EMBL/GenBank/DDBJ whole genome shotgun (WGS) entry which is preliminary data.</text>
</comment>
<keyword evidence="2" id="KW-1133">Transmembrane helix</keyword>
<organism evidence="3 4">
    <name type="scientific">Tritrichomonas foetus</name>
    <dbReference type="NCBI Taxonomy" id="1144522"/>
    <lineage>
        <taxon>Eukaryota</taxon>
        <taxon>Metamonada</taxon>
        <taxon>Parabasalia</taxon>
        <taxon>Tritrichomonadida</taxon>
        <taxon>Tritrichomonadidae</taxon>
        <taxon>Tritrichomonas</taxon>
    </lineage>
</organism>
<dbReference type="Proteomes" id="UP000179807">
    <property type="component" value="Unassembled WGS sequence"/>
</dbReference>
<sequence>MVSEKNPTSYSILKSRKSKILQLLNDLNFKNHGIELFHKYSNTKIFIMLFLFLITFGFSSYQGNIDARHFQDLLQLDIIESQDIEIVSEKKVNLTADSTITLNNDDYITIISTEGSQKVQWKEEIILNCINPIKLQIQNNSTKVSEIPIITIINPTEISFTTDFPEVEIFKIQSNISTTIHTHTSIIPISGEFTEVSSLILYQDNTKIIGKIAASTEVSKSSAFPSKFLCIDTLIDDKRIAIHISALTGNFMLNSSWIDLKGEEYTHAQSVSYIPIQFCIGKGGSSTINFNKYTTNYKTLTTIHFVIDFDKSPTDEDLKAILSNNQYELCMINNFNIYTHKFTSYINTRGKFLHGFSDINAITLDFVSKDEVSIIYLKLSPPSKIPLYFCVTNTICDVGIKVDEFSKLFQYYTEGVENISLTIDKSIDNANFSNFNISNRDVNLDLIIGKNVKISNLNFGIEKNNKFIKFIQITGLQFNNNISFNIPQITFQDCSIDDTIEFHINFFNNKVTGGDDLILSHILERSIGSIHTFNFSSSELTDFIVQYEQVNLICNNISYFYPTELINSFELNIDKQLYLKCISYITNSHVNVIRFNHPTLTSNLKLMLSHWGKVTNPLTFYHYLLDVEITMDEYFSDPDLFIPIGEGNLKFSMNVCVCEGEKCDKICPLGFARMSYENVNPYLEKTNGTVTLFIADGSATVSLGNINGRTVNITGIGENAGLKLDSKKSEIVNFQDTKTYFQNLQLYRENGNIFRFGSLYATKCRVDKSFINSSASASVLESDFLIFGFKEFNVTNECYLDSEFQPISESKLNFQNHLDGYFTLSPHKSSFVSLDEHFIKIENKLTIKFDHLRLIPLYVIDEIYLSCNGTDFDEVMKVDLHVLPNSHIYFGGDWPNNNDPDDYLVYVPSISKSKISISSPNIPVYFKSVEEGNTFLALKENVIITSNFISNTGGDNIYFAYQDQLLNARIAITKLTLFSITNFTLRQPHLEVAITNMIPGSRKPTFFMTHYINLDGFSSISFLQQFDNDKFEFGYYLYIIMDVHLPFRDPLIQKFIKQKWPVINCLTNNLLSFSGMGVIWAEPYPTTIGFQRHYFDTIYDNDFSSIVVYVKTPIPDMEITLCQKMEGVHDVYFHCDFEFGSESDLSKYIFDKNITLNVVICNKESSPVLNFENEIFENDHIQITSFYPTHISYSYPSTAQFCHKLKSLTLNNIKLEVKGQLNVEELNLRNFSSINGNEINLSKTKHISTVFVAQKLLPLPEYHNELTLYLFSMDYHYYLHEDKYEIGSSKTYTIQFPCPVNLTIISHKVDSDIVDMNYEENFYNEESLTHVAPFKMITNSKLIKVHQNFGIITNPLDLTLTSGKDVKFLTQSLPFPFNSLYDCTIQIDSPNNTMFSIPMKINKLLNMKYYIYNPWNQPGLEFEYKVTHISEASFYGKSGMNYEYRKTEKIDPKSRVVIHNATFMSGCEASFNNVNISEELNAYGNSKVNSVTFFDSTLINLYWSLDGFPNIESSEDVTDFPKNINIIFEGESILGEEEVYQEFLYKKEFPIFQFKHPQLCQLSSEHLNFISGIDEFGAHPIFDVLCENGKLSLNGKYPLIKPNISQTDEITHYSETQLDHDFFATATLSSEFESDISPSVSENSPSSSTSSSSSSESSKTQKPTKAPTPSPTGTEIITPFPTQTMFPLPLPDQDSEEPEFVGLGITQSDHIIFTSSGLLEGNNLILTESSESLYLLKVLHQIIELSGTGRSNAEVFLSATKTDTTFVISDRPFGTAIFGIHTQYNPNLRIYSDEIPINLLATTSSKIHILNDNKMEKLTIYNINIMNSHLYIDLDASELVMDSFNIYRDSKISSSESLLGIKRSSFNKLITKDLFLHKNSKLSTDKNIVVTNSLKIKKNSLLSTLNLELQNAKLTFMISQPDSVYLNLDTTTVPKPSSSITMEQNDESIEILDIANMTLICGTLFNDCSEWIPILEKTNPDFEGECIINENGDTCLLALSKHNNNSGKKKNEPLSDILFYCIIAGVIVLVAIITILMIVILIKKKQKEREMEYMMKTDGYQEGIVELL</sequence>
<keyword evidence="4" id="KW-1185">Reference proteome</keyword>
<feature type="compositionally biased region" description="Polar residues" evidence="1">
    <location>
        <begin position="1671"/>
        <end position="1685"/>
    </location>
</feature>
<reference evidence="3" key="1">
    <citation type="submission" date="2016-10" db="EMBL/GenBank/DDBJ databases">
        <authorList>
            <person name="Benchimol M."/>
            <person name="Almeida L.G."/>
            <person name="Vasconcelos A.T."/>
            <person name="Perreira-Neves A."/>
            <person name="Rosa I.A."/>
            <person name="Tasca T."/>
            <person name="Bogo M.R."/>
            <person name="de Souza W."/>
        </authorList>
    </citation>
    <scope>NUCLEOTIDE SEQUENCE [LARGE SCALE GENOMIC DNA]</scope>
    <source>
        <strain evidence="3">K</strain>
    </source>
</reference>
<evidence type="ECO:0000313" key="3">
    <source>
        <dbReference type="EMBL" id="OHT10848.1"/>
    </source>
</evidence>
<proteinExistence type="predicted"/>
<feature type="transmembrane region" description="Helical" evidence="2">
    <location>
        <begin position="45"/>
        <end position="61"/>
    </location>
</feature>
<keyword evidence="2" id="KW-0472">Membrane</keyword>
<dbReference type="VEuPathDB" id="TrichDB:TRFO_19741"/>